<dbReference type="GO" id="GO:0042956">
    <property type="term" value="P:maltodextrin transmembrane transport"/>
    <property type="evidence" value="ECO:0007669"/>
    <property type="project" value="TreeGrafter"/>
</dbReference>
<dbReference type="SUPFAM" id="SSF53850">
    <property type="entry name" value="Periplasmic binding protein-like II"/>
    <property type="match status" value="1"/>
</dbReference>
<dbReference type="RefSeq" id="WP_006502725.1">
    <property type="nucleotide sequence ID" value="NZ_BAGZ01000008.1"/>
</dbReference>
<evidence type="ECO:0000313" key="7">
    <source>
        <dbReference type="Proteomes" id="UP000008495"/>
    </source>
</evidence>
<dbReference type="PROSITE" id="PS51257">
    <property type="entry name" value="PROKAR_LIPOPROTEIN"/>
    <property type="match status" value="1"/>
</dbReference>
<dbReference type="CDD" id="cd13585">
    <property type="entry name" value="PBP2_TMBP_like"/>
    <property type="match status" value="1"/>
</dbReference>
<organism evidence="6 7">
    <name type="scientific">Austwickia chelonae NBRC 105200</name>
    <dbReference type="NCBI Taxonomy" id="1184607"/>
    <lineage>
        <taxon>Bacteria</taxon>
        <taxon>Bacillati</taxon>
        <taxon>Actinomycetota</taxon>
        <taxon>Actinomycetes</taxon>
        <taxon>Micrococcales</taxon>
        <taxon>Dermatophilaceae</taxon>
        <taxon>Austwickia</taxon>
    </lineage>
</organism>
<feature type="signal peptide" evidence="5">
    <location>
        <begin position="1"/>
        <end position="20"/>
    </location>
</feature>
<gene>
    <name evidence="6" type="ORF">AUCHE_08_02140</name>
</gene>
<name>K6UMB7_9MICO</name>
<comment type="similarity">
    <text evidence="1">Belongs to the bacterial solute-binding protein 1 family.</text>
</comment>
<dbReference type="eggNOG" id="COG2182">
    <property type="taxonomic scope" value="Bacteria"/>
</dbReference>
<evidence type="ECO:0000256" key="3">
    <source>
        <dbReference type="ARBA" id="ARBA00022729"/>
    </source>
</evidence>
<dbReference type="STRING" id="100225.SAMN05421595_0482"/>
<dbReference type="PANTHER" id="PTHR30061:SF50">
    <property type="entry name" value="MALTOSE_MALTODEXTRIN-BINDING PERIPLASMIC PROTEIN"/>
    <property type="match status" value="1"/>
</dbReference>
<dbReference type="EMBL" id="BAGZ01000008">
    <property type="protein sequence ID" value="GAB77971.1"/>
    <property type="molecule type" value="Genomic_DNA"/>
</dbReference>
<evidence type="ECO:0000256" key="1">
    <source>
        <dbReference type="ARBA" id="ARBA00008520"/>
    </source>
</evidence>
<dbReference type="InterPro" id="IPR006059">
    <property type="entry name" value="SBP"/>
</dbReference>
<feature type="chain" id="PRO_5003895002" evidence="5">
    <location>
        <begin position="21"/>
        <end position="412"/>
    </location>
</feature>
<dbReference type="GO" id="GO:0015768">
    <property type="term" value="P:maltose transport"/>
    <property type="evidence" value="ECO:0007669"/>
    <property type="project" value="TreeGrafter"/>
</dbReference>
<dbReference type="OrthoDB" id="9780991at2"/>
<sequence>MRVRTLAALTALTLLAPGLAACSGSTGTSGKMESLTVWVPPLASDNQDKAMWDEIVKPFADEHKVKVDVTVVPWDSYETKYMTGVTSGKGPDVGYMYFEMLGDYISRKKVVDLDSHLSDTQKSNLIFLDKGKIREKQYALPFAVGGARVMFYNKDLLAKADAQPPTTWEEFLAVCEKLKNAGVTPFVGAWGDPSRGTLNAQFFPFLWQAGGELFNAEGTATRFDSPEAIRAATFINDLKTKGYLPAEATGTTPDTAHKEFHTGKAAFMLDTEAHAPQLKKAGLNYGFTASLKDRREGTFIATDSLVMLDKCADKKLCASLMDFLTKGPQADKFRERMHFPPIGKDAKKAYDKEFADIYTEQKDILHALPVITNGAPAYNALYKNLQQMLGGEKTPEQAMKDAAKEGNAALKK</sequence>
<keyword evidence="3 5" id="KW-0732">Signal</keyword>
<evidence type="ECO:0000256" key="2">
    <source>
        <dbReference type="ARBA" id="ARBA00022448"/>
    </source>
</evidence>
<proteinExistence type="inferred from homology"/>
<keyword evidence="7" id="KW-1185">Reference proteome</keyword>
<comment type="caution">
    <text evidence="6">The sequence shown here is derived from an EMBL/GenBank/DDBJ whole genome shotgun (WGS) entry which is preliminary data.</text>
</comment>
<evidence type="ECO:0000256" key="4">
    <source>
        <dbReference type="SAM" id="MobiDB-lite"/>
    </source>
</evidence>
<accession>K6UMB7</accession>
<dbReference type="AlphaFoldDB" id="K6UMB7"/>
<feature type="compositionally biased region" description="Basic and acidic residues" evidence="4">
    <location>
        <begin position="393"/>
        <end position="404"/>
    </location>
</feature>
<keyword evidence="2" id="KW-0813">Transport</keyword>
<dbReference type="Pfam" id="PF01547">
    <property type="entry name" value="SBP_bac_1"/>
    <property type="match status" value="1"/>
</dbReference>
<dbReference type="PANTHER" id="PTHR30061">
    <property type="entry name" value="MALTOSE-BINDING PERIPLASMIC PROTEIN"/>
    <property type="match status" value="1"/>
</dbReference>
<dbReference type="Proteomes" id="UP000008495">
    <property type="component" value="Unassembled WGS sequence"/>
</dbReference>
<evidence type="ECO:0000313" key="6">
    <source>
        <dbReference type="EMBL" id="GAB77971.1"/>
    </source>
</evidence>
<dbReference type="GO" id="GO:1901982">
    <property type="term" value="F:maltose binding"/>
    <property type="evidence" value="ECO:0007669"/>
    <property type="project" value="TreeGrafter"/>
</dbReference>
<feature type="region of interest" description="Disordered" evidence="4">
    <location>
        <begin position="392"/>
        <end position="412"/>
    </location>
</feature>
<evidence type="ECO:0000256" key="5">
    <source>
        <dbReference type="SAM" id="SignalP"/>
    </source>
</evidence>
<dbReference type="GO" id="GO:0055052">
    <property type="term" value="C:ATP-binding cassette (ABC) transporter complex, substrate-binding subunit-containing"/>
    <property type="evidence" value="ECO:0007669"/>
    <property type="project" value="TreeGrafter"/>
</dbReference>
<reference evidence="6 7" key="1">
    <citation type="submission" date="2012-08" db="EMBL/GenBank/DDBJ databases">
        <title>Whole genome shotgun sequence of Austwickia chelonae NBRC 105200.</title>
        <authorList>
            <person name="Yoshida I."/>
            <person name="Hosoyama A."/>
            <person name="Tsuchikane K."/>
            <person name="Katsumata H."/>
            <person name="Ando Y."/>
            <person name="Ohji S."/>
            <person name="Hamada M."/>
            <person name="Tamura T."/>
            <person name="Yamazoe A."/>
            <person name="Yamazaki S."/>
            <person name="Fujita N."/>
        </authorList>
    </citation>
    <scope>NUCLEOTIDE SEQUENCE [LARGE SCALE GENOMIC DNA]</scope>
    <source>
        <strain evidence="6 7">NBRC 105200</strain>
    </source>
</reference>
<protein>
    <submittedName>
        <fullName evidence="6">Putative ABC transporter substrate-binding protein</fullName>
    </submittedName>
</protein>
<dbReference type="Gene3D" id="3.40.190.10">
    <property type="entry name" value="Periplasmic binding protein-like II"/>
    <property type="match status" value="1"/>
</dbReference>